<name>A0AAE3QMV5_9BACT</name>
<accession>A0AAE3QMV5</accession>
<proteinExistence type="predicted"/>
<comment type="caution">
    <text evidence="1">The sequence shown here is derived from an EMBL/GenBank/DDBJ whole genome shotgun (WGS) entry which is preliminary data.</text>
</comment>
<organism evidence="1 2">
    <name type="scientific">Xanthocytophaga flava</name>
    <dbReference type="NCBI Taxonomy" id="3048013"/>
    <lineage>
        <taxon>Bacteria</taxon>
        <taxon>Pseudomonadati</taxon>
        <taxon>Bacteroidota</taxon>
        <taxon>Cytophagia</taxon>
        <taxon>Cytophagales</taxon>
        <taxon>Rhodocytophagaceae</taxon>
        <taxon>Xanthocytophaga</taxon>
    </lineage>
</organism>
<dbReference type="EMBL" id="JASJOS010000007">
    <property type="protein sequence ID" value="MDJ1482277.1"/>
    <property type="molecule type" value="Genomic_DNA"/>
</dbReference>
<dbReference type="RefSeq" id="WP_313981180.1">
    <property type="nucleotide sequence ID" value="NZ_JASJOS010000007.1"/>
</dbReference>
<dbReference type="Gene3D" id="3.40.1580.30">
    <property type="entry name" value="Domain of unknown function (DUF5066)"/>
    <property type="match status" value="1"/>
</dbReference>
<evidence type="ECO:0000313" key="2">
    <source>
        <dbReference type="Proteomes" id="UP001241110"/>
    </source>
</evidence>
<dbReference type="Proteomes" id="UP001241110">
    <property type="component" value="Unassembled WGS sequence"/>
</dbReference>
<reference evidence="1" key="1">
    <citation type="submission" date="2023-05" db="EMBL/GenBank/DDBJ databases">
        <authorList>
            <person name="Zhang X."/>
        </authorList>
    </citation>
    <scope>NUCLEOTIDE SEQUENCE</scope>
    <source>
        <strain evidence="1">YF14B1</strain>
    </source>
</reference>
<dbReference type="InterPro" id="IPR031990">
    <property type="entry name" value="DUF5066"/>
</dbReference>
<dbReference type="Pfam" id="PF16728">
    <property type="entry name" value="DUF5066"/>
    <property type="match status" value="1"/>
</dbReference>
<evidence type="ECO:0000313" key="1">
    <source>
        <dbReference type="EMBL" id="MDJ1482277.1"/>
    </source>
</evidence>
<protein>
    <submittedName>
        <fullName evidence="1">DUF5066 family protein</fullName>
    </submittedName>
</protein>
<gene>
    <name evidence="1" type="ORF">QNI16_17360</name>
</gene>
<sequence length="291" mass="33238">MNTSSAINLPMKKLQTIFSPILRNGNRIRSIAYLKPRGHPSTNLYLIILKTFSVPSRTSTYLPKQTHKTTQVYYMELIAYFVSQLPLINLNETLAPMPEEEIERIRISQFRDGSGALMPLPESVKAILRYDRHFKIAKNYPPLLNYLLTSLDANYRVPSVTITQLIRQDSLIGVGLNSIPESLYIWHDTPEMPALLPVTHFGDQIVMLYITKLTKEGEYPIARFDNEPCVWISQSSLIDYVLSVTGKASDIQKADFEKKKKALSTKYKAFVKQEAFSQNPELTPYFNALND</sequence>
<dbReference type="AlphaFoldDB" id="A0AAE3QMV5"/>